<dbReference type="GO" id="GO:0008745">
    <property type="term" value="F:N-acetylmuramoyl-L-alanine amidase activity"/>
    <property type="evidence" value="ECO:0007669"/>
    <property type="project" value="InterPro"/>
</dbReference>
<gene>
    <name evidence="4" type="ORF">IAG03_04200</name>
</gene>
<feature type="domain" description="SH3b" evidence="3">
    <location>
        <begin position="186"/>
        <end position="248"/>
    </location>
</feature>
<dbReference type="Pfam" id="PF08239">
    <property type="entry name" value="SH3_3"/>
    <property type="match status" value="1"/>
</dbReference>
<evidence type="ECO:0000259" key="3">
    <source>
        <dbReference type="PROSITE" id="PS51781"/>
    </source>
</evidence>
<dbReference type="InterPro" id="IPR002508">
    <property type="entry name" value="MurNAc-LAA_cat"/>
</dbReference>
<dbReference type="PROSITE" id="PS51781">
    <property type="entry name" value="SH3B"/>
    <property type="match status" value="1"/>
</dbReference>
<name>A0A926D8D6_9FIRM</name>
<dbReference type="InterPro" id="IPR003646">
    <property type="entry name" value="SH3-like_bac-type"/>
</dbReference>
<dbReference type="Proteomes" id="UP000651482">
    <property type="component" value="Unassembled WGS sequence"/>
</dbReference>
<accession>A0A926D8D6</accession>
<dbReference type="RefSeq" id="WP_249318561.1">
    <property type="nucleotide sequence ID" value="NZ_JACRSN010000004.1"/>
</dbReference>
<organism evidence="4 5">
    <name type="scientific">Yeguia hominis</name>
    <dbReference type="NCBI Taxonomy" id="2763662"/>
    <lineage>
        <taxon>Bacteria</taxon>
        <taxon>Bacillati</taxon>
        <taxon>Bacillota</taxon>
        <taxon>Clostridia</taxon>
        <taxon>Eubacteriales</taxon>
        <taxon>Yeguiaceae</taxon>
        <taxon>Yeguia</taxon>
    </lineage>
</organism>
<keyword evidence="5" id="KW-1185">Reference proteome</keyword>
<evidence type="ECO:0000313" key="5">
    <source>
        <dbReference type="Proteomes" id="UP000651482"/>
    </source>
</evidence>
<dbReference type="GO" id="GO:0071555">
    <property type="term" value="P:cell wall organization"/>
    <property type="evidence" value="ECO:0007669"/>
    <property type="project" value="UniProtKB-KW"/>
</dbReference>
<dbReference type="PANTHER" id="PTHR34408:SF1">
    <property type="entry name" value="GLYCOSYL HYDROLASE FAMILY 19 DOMAIN-CONTAINING PROTEIN HI_1415"/>
    <property type="match status" value="1"/>
</dbReference>
<dbReference type="EMBL" id="JACRSN010000004">
    <property type="protein sequence ID" value="MBC8533214.1"/>
    <property type="molecule type" value="Genomic_DNA"/>
</dbReference>
<dbReference type="Pfam" id="PF01520">
    <property type="entry name" value="Amidase_3"/>
    <property type="match status" value="1"/>
</dbReference>
<evidence type="ECO:0000256" key="1">
    <source>
        <dbReference type="ARBA" id="ARBA00022801"/>
    </source>
</evidence>
<dbReference type="SMART" id="SM00646">
    <property type="entry name" value="Ami_3"/>
    <property type="match status" value="1"/>
</dbReference>
<dbReference type="Gene3D" id="3.40.630.40">
    <property type="entry name" value="Zn-dependent exopeptidases"/>
    <property type="match status" value="1"/>
</dbReference>
<proteinExistence type="predicted"/>
<dbReference type="AlphaFoldDB" id="A0A926D8D6"/>
<dbReference type="GO" id="GO:0009253">
    <property type="term" value="P:peptidoglycan catabolic process"/>
    <property type="evidence" value="ECO:0007669"/>
    <property type="project" value="InterPro"/>
</dbReference>
<sequence length="248" mass="27094">MPSIYLSPSLQPYNLYVGGETSEQAEMNRIADAMEPYLRTNDITFSRNAIGMTLGQAIRESNAGDYDLHLALHSNAAPESLSGKLQGTDVYYYAGSSQGKRAAEILAENFKKIYPDPSKVRAVPTTRLVELTKTNAPAVLMEIAYHDNPEDAAWILANTDKIAQNIVQSLTIYFGIPFITPPEQPQKGIVITETTGLNIREKPSTDAAVIGSAPKGATLTVNGEWNGWYAIEYNGITGYVSAQYVRLV</sequence>
<reference evidence="4" key="1">
    <citation type="submission" date="2020-08" db="EMBL/GenBank/DDBJ databases">
        <title>Genome public.</title>
        <authorList>
            <person name="Liu C."/>
            <person name="Sun Q."/>
        </authorList>
    </citation>
    <scope>NUCLEOTIDE SEQUENCE</scope>
    <source>
        <strain evidence="4">NSJ-40</strain>
    </source>
</reference>
<dbReference type="InterPro" id="IPR052354">
    <property type="entry name" value="Cell_Wall_Dynamics_Protein"/>
</dbReference>
<evidence type="ECO:0000313" key="4">
    <source>
        <dbReference type="EMBL" id="MBC8533214.1"/>
    </source>
</evidence>
<dbReference type="SMART" id="SM00287">
    <property type="entry name" value="SH3b"/>
    <property type="match status" value="1"/>
</dbReference>
<protein>
    <submittedName>
        <fullName evidence="4">N-acetylmuramoyl-L-alanine amidase</fullName>
    </submittedName>
</protein>
<keyword evidence="2" id="KW-0961">Cell wall biogenesis/degradation</keyword>
<dbReference type="SUPFAM" id="SSF53187">
    <property type="entry name" value="Zn-dependent exopeptidases"/>
    <property type="match status" value="1"/>
</dbReference>
<dbReference type="PANTHER" id="PTHR34408">
    <property type="entry name" value="FAMILY PROTEIN, PUTATIVE-RELATED"/>
    <property type="match status" value="1"/>
</dbReference>
<evidence type="ECO:0000256" key="2">
    <source>
        <dbReference type="ARBA" id="ARBA00023316"/>
    </source>
</evidence>
<keyword evidence="1" id="KW-0378">Hydrolase</keyword>
<dbReference type="Gene3D" id="2.30.30.40">
    <property type="entry name" value="SH3 Domains"/>
    <property type="match status" value="1"/>
</dbReference>
<comment type="caution">
    <text evidence="4">The sequence shown here is derived from an EMBL/GenBank/DDBJ whole genome shotgun (WGS) entry which is preliminary data.</text>
</comment>
<dbReference type="CDD" id="cd02696">
    <property type="entry name" value="MurNAc-LAA"/>
    <property type="match status" value="1"/>
</dbReference>